<dbReference type="InterPro" id="IPR058624">
    <property type="entry name" value="MdtA-like_HH"/>
</dbReference>
<dbReference type="Gene3D" id="2.40.420.20">
    <property type="match status" value="1"/>
</dbReference>
<proteinExistence type="inferred from homology"/>
<accession>A0ABQ5Z695</accession>
<dbReference type="Pfam" id="PF25967">
    <property type="entry name" value="RND-MFP_C"/>
    <property type="match status" value="1"/>
</dbReference>
<keyword evidence="4" id="KW-1133">Transmembrane helix</keyword>
<dbReference type="NCBIfam" id="TIGR01730">
    <property type="entry name" value="RND_mfp"/>
    <property type="match status" value="1"/>
</dbReference>
<dbReference type="Gene3D" id="2.40.50.100">
    <property type="match status" value="1"/>
</dbReference>
<evidence type="ECO:0000256" key="4">
    <source>
        <dbReference type="SAM" id="Phobius"/>
    </source>
</evidence>
<comment type="caution">
    <text evidence="9">The sequence shown here is derived from an EMBL/GenBank/DDBJ whole genome shotgun (WGS) entry which is preliminary data.</text>
</comment>
<keyword evidence="10" id="KW-1185">Reference proteome</keyword>
<keyword evidence="4" id="KW-0812">Transmembrane</keyword>
<dbReference type="Gene3D" id="1.10.287.470">
    <property type="entry name" value="Helix hairpin bin"/>
    <property type="match status" value="1"/>
</dbReference>
<dbReference type="Pfam" id="PF25917">
    <property type="entry name" value="BSH_RND"/>
    <property type="match status" value="1"/>
</dbReference>
<evidence type="ECO:0000313" key="9">
    <source>
        <dbReference type="EMBL" id="GLR48265.1"/>
    </source>
</evidence>
<evidence type="ECO:0000313" key="10">
    <source>
        <dbReference type="Proteomes" id="UP001156703"/>
    </source>
</evidence>
<feature type="domain" description="Multidrug resistance protein MdtA-like barrel-sandwich hybrid" evidence="6">
    <location>
        <begin position="84"/>
        <end position="218"/>
    </location>
</feature>
<dbReference type="PANTHER" id="PTHR30158:SF10">
    <property type="entry name" value="CATION EFFLUX PUMP"/>
    <property type="match status" value="1"/>
</dbReference>
<dbReference type="SUPFAM" id="SSF111369">
    <property type="entry name" value="HlyD-like secretion proteins"/>
    <property type="match status" value="1"/>
</dbReference>
<dbReference type="InterPro" id="IPR006143">
    <property type="entry name" value="RND_pump_MFP"/>
</dbReference>
<dbReference type="Proteomes" id="UP001156703">
    <property type="component" value="Unassembled WGS sequence"/>
</dbReference>
<evidence type="ECO:0000256" key="1">
    <source>
        <dbReference type="ARBA" id="ARBA00004196"/>
    </source>
</evidence>
<dbReference type="EMBL" id="BSOO01000022">
    <property type="protein sequence ID" value="GLR48265.1"/>
    <property type="molecule type" value="Genomic_DNA"/>
</dbReference>
<feature type="domain" description="Multidrug resistance protein MdtA-like beta-barrel" evidence="7">
    <location>
        <begin position="235"/>
        <end position="318"/>
    </location>
</feature>
<dbReference type="PANTHER" id="PTHR30158">
    <property type="entry name" value="ACRA/E-RELATED COMPONENT OF DRUG EFFLUX TRANSPORTER"/>
    <property type="match status" value="1"/>
</dbReference>
<sequence>MNVATTIKSDEATPLALSRRGLTRGQKILLGVLPIAVAGGLYFANAQGGPADAAPPPATVTAAAPVVRQITEWDDYSGRFEASRSVEVRPRVSGAITGVHFQDGAYVRQGQLLFTIDARPFAAALAEAQAAVQSARSDLSLASADLGRATRLLEVDAVSRSDVDRLRARVQAAQAALAAAQARVRSRALDLSFTQVRAPISGRISDRRIDAGNLVAGGIGAGEATLLTTINALDPVYFTFDASEALYLKARRARESGAGSSEVAIRLQDERDYKWRGRLDFTDNGIDGRSGTIRLRAVIANPTGFLTPGMFGNARLASGAATMALMVPDEAVQTDQARKVVTVVASDGSLSPRPVTVGPLLDGLRVIRSGLSPNDRVVIAGAQLAMPGAKVKVKPGVIQPRPATAAPAAPSQPAGEATFTAR</sequence>
<feature type="domain" description="Multidrug resistance protein MdtA-like C-terminal permuted SH3" evidence="8">
    <location>
        <begin position="324"/>
        <end position="383"/>
    </location>
</feature>
<dbReference type="Pfam" id="PF25944">
    <property type="entry name" value="Beta-barrel_RND"/>
    <property type="match status" value="1"/>
</dbReference>
<organism evidence="9 10">
    <name type="scientific">Sphingomonas astaxanthinifaciens DSM 22298</name>
    <dbReference type="NCBI Taxonomy" id="1123267"/>
    <lineage>
        <taxon>Bacteria</taxon>
        <taxon>Pseudomonadati</taxon>
        <taxon>Pseudomonadota</taxon>
        <taxon>Alphaproteobacteria</taxon>
        <taxon>Sphingomonadales</taxon>
        <taxon>Sphingomonadaceae</taxon>
        <taxon>Sphingomonas</taxon>
    </lineage>
</organism>
<dbReference type="RefSeq" id="WP_029940263.1">
    <property type="nucleotide sequence ID" value="NZ_BSOO01000022.1"/>
</dbReference>
<keyword evidence="4" id="KW-0472">Membrane</keyword>
<dbReference type="Gene3D" id="2.40.30.170">
    <property type="match status" value="1"/>
</dbReference>
<protein>
    <submittedName>
        <fullName evidence="9">MexE family multidrug efflux RND transporter periplasmic adaptor subunit</fullName>
    </submittedName>
</protein>
<evidence type="ECO:0000259" key="6">
    <source>
        <dbReference type="Pfam" id="PF25917"/>
    </source>
</evidence>
<evidence type="ECO:0000259" key="7">
    <source>
        <dbReference type="Pfam" id="PF25944"/>
    </source>
</evidence>
<reference evidence="10" key="1">
    <citation type="journal article" date="2019" name="Int. J. Syst. Evol. Microbiol.">
        <title>The Global Catalogue of Microorganisms (GCM) 10K type strain sequencing project: providing services to taxonomists for standard genome sequencing and annotation.</title>
        <authorList>
            <consortium name="The Broad Institute Genomics Platform"/>
            <consortium name="The Broad Institute Genome Sequencing Center for Infectious Disease"/>
            <person name="Wu L."/>
            <person name="Ma J."/>
        </authorList>
    </citation>
    <scope>NUCLEOTIDE SEQUENCE [LARGE SCALE GENOMIC DNA]</scope>
    <source>
        <strain evidence="10">NBRC 102146</strain>
    </source>
</reference>
<dbReference type="InterPro" id="IPR058626">
    <property type="entry name" value="MdtA-like_b-barrel"/>
</dbReference>
<evidence type="ECO:0000256" key="3">
    <source>
        <dbReference type="SAM" id="MobiDB-lite"/>
    </source>
</evidence>
<evidence type="ECO:0000256" key="2">
    <source>
        <dbReference type="ARBA" id="ARBA00009477"/>
    </source>
</evidence>
<dbReference type="InterPro" id="IPR058625">
    <property type="entry name" value="MdtA-like_BSH"/>
</dbReference>
<feature type="domain" description="Multidrug resistance protein MdtA-like alpha-helical hairpin" evidence="5">
    <location>
        <begin position="125"/>
        <end position="194"/>
    </location>
</feature>
<name>A0ABQ5Z695_9SPHN</name>
<gene>
    <name evidence="9" type="ORF">GCM10007925_19790</name>
</gene>
<comment type="similarity">
    <text evidence="2">Belongs to the membrane fusion protein (MFP) (TC 8.A.1) family.</text>
</comment>
<dbReference type="InterPro" id="IPR058627">
    <property type="entry name" value="MdtA-like_C"/>
</dbReference>
<feature type="transmembrane region" description="Helical" evidence="4">
    <location>
        <begin position="28"/>
        <end position="44"/>
    </location>
</feature>
<evidence type="ECO:0000259" key="5">
    <source>
        <dbReference type="Pfam" id="PF25876"/>
    </source>
</evidence>
<dbReference type="Pfam" id="PF25876">
    <property type="entry name" value="HH_MFP_RND"/>
    <property type="match status" value="1"/>
</dbReference>
<evidence type="ECO:0000259" key="8">
    <source>
        <dbReference type="Pfam" id="PF25967"/>
    </source>
</evidence>
<feature type="region of interest" description="Disordered" evidence="3">
    <location>
        <begin position="402"/>
        <end position="422"/>
    </location>
</feature>
<comment type="subcellular location">
    <subcellularLocation>
        <location evidence="1">Cell envelope</location>
    </subcellularLocation>
</comment>